<name>A0A165B9D3_EXIGL</name>
<dbReference type="InParanoid" id="A0A165B9D3"/>
<protein>
    <submittedName>
        <fullName evidence="1">Uncharacterized protein</fullName>
    </submittedName>
</protein>
<dbReference type="EMBL" id="KV426521">
    <property type="protein sequence ID" value="KZV80121.1"/>
    <property type="molecule type" value="Genomic_DNA"/>
</dbReference>
<proteinExistence type="predicted"/>
<dbReference type="Proteomes" id="UP000077266">
    <property type="component" value="Unassembled WGS sequence"/>
</dbReference>
<reference evidence="1 2" key="1">
    <citation type="journal article" date="2016" name="Mol. Biol. Evol.">
        <title>Comparative Genomics of Early-Diverging Mushroom-Forming Fungi Provides Insights into the Origins of Lignocellulose Decay Capabilities.</title>
        <authorList>
            <person name="Nagy L.G."/>
            <person name="Riley R."/>
            <person name="Tritt A."/>
            <person name="Adam C."/>
            <person name="Daum C."/>
            <person name="Floudas D."/>
            <person name="Sun H."/>
            <person name="Yadav J.S."/>
            <person name="Pangilinan J."/>
            <person name="Larsson K.H."/>
            <person name="Matsuura K."/>
            <person name="Barry K."/>
            <person name="Labutti K."/>
            <person name="Kuo R."/>
            <person name="Ohm R.A."/>
            <person name="Bhattacharya S.S."/>
            <person name="Shirouzu T."/>
            <person name="Yoshinaga Y."/>
            <person name="Martin F.M."/>
            <person name="Grigoriev I.V."/>
            <person name="Hibbett D.S."/>
        </authorList>
    </citation>
    <scope>NUCLEOTIDE SEQUENCE [LARGE SCALE GENOMIC DNA]</scope>
    <source>
        <strain evidence="1 2">HHB12029</strain>
    </source>
</reference>
<evidence type="ECO:0000313" key="1">
    <source>
        <dbReference type="EMBL" id="KZV80121.1"/>
    </source>
</evidence>
<dbReference type="AlphaFoldDB" id="A0A165B9D3"/>
<sequence>MSFVADLDSARTASAAPVFSSCHPQHPLLSVLSHTQHFDRPSCFAPLSNLVLRHFNHLRCRHSNHQLSAIKVTDGLGLQKDVVFAIFRRTLLVLLVHFALDNFDILHLQWIRAQLRDLGPRLFVFRGAKHAPGLDSAPHFEHYYRTHKMIQVVFRDFHAIACPGAYPGSGVLVVFVPLGELPFLLSTPNPADCNAPTLREAFPLIPLSFDPGLGSF</sequence>
<gene>
    <name evidence="1" type="ORF">EXIGLDRAFT_781419</name>
</gene>
<keyword evidence="2" id="KW-1185">Reference proteome</keyword>
<accession>A0A165B9D3</accession>
<evidence type="ECO:0000313" key="2">
    <source>
        <dbReference type="Proteomes" id="UP000077266"/>
    </source>
</evidence>
<organism evidence="1 2">
    <name type="scientific">Exidia glandulosa HHB12029</name>
    <dbReference type="NCBI Taxonomy" id="1314781"/>
    <lineage>
        <taxon>Eukaryota</taxon>
        <taxon>Fungi</taxon>
        <taxon>Dikarya</taxon>
        <taxon>Basidiomycota</taxon>
        <taxon>Agaricomycotina</taxon>
        <taxon>Agaricomycetes</taxon>
        <taxon>Auriculariales</taxon>
        <taxon>Exidiaceae</taxon>
        <taxon>Exidia</taxon>
    </lineage>
</organism>